<keyword evidence="4" id="KW-1185">Reference proteome</keyword>
<name>A0ABD3B274_9GENT</name>
<keyword evidence="2" id="KW-0812">Transmembrane</keyword>
<accession>A0ABD3B274</accession>
<keyword evidence="2" id="KW-0472">Membrane</keyword>
<dbReference type="Proteomes" id="UP001630127">
    <property type="component" value="Unassembled WGS sequence"/>
</dbReference>
<feature type="coiled-coil region" evidence="1">
    <location>
        <begin position="81"/>
        <end position="129"/>
    </location>
</feature>
<keyword evidence="1" id="KW-0175">Coiled coil</keyword>
<evidence type="ECO:0000256" key="2">
    <source>
        <dbReference type="SAM" id="Phobius"/>
    </source>
</evidence>
<keyword evidence="2" id="KW-1133">Transmembrane helix</keyword>
<evidence type="ECO:0000256" key="1">
    <source>
        <dbReference type="SAM" id="Coils"/>
    </source>
</evidence>
<protein>
    <recommendedName>
        <fullName evidence="5">Zinc finger GRF-type domain-containing protein</fullName>
    </recommendedName>
</protein>
<dbReference type="EMBL" id="JBJUIK010000001">
    <property type="protein sequence ID" value="KAL3537599.1"/>
    <property type="molecule type" value="Genomic_DNA"/>
</dbReference>
<reference evidence="3 4" key="1">
    <citation type="submission" date="2024-11" db="EMBL/GenBank/DDBJ databases">
        <title>A near-complete genome assembly of Cinchona calisaya.</title>
        <authorList>
            <person name="Lian D.C."/>
            <person name="Zhao X.W."/>
            <person name="Wei L."/>
        </authorList>
    </citation>
    <scope>NUCLEOTIDE SEQUENCE [LARGE SCALE GENOMIC DNA]</scope>
    <source>
        <tissue evidence="3">Nenye</tissue>
    </source>
</reference>
<sequence length="165" mass="18854">MASRSGSENSSGTSKLRCNCCAIAPINMSLTKWNLGRRFTGCRNYQWVDGSTCARGLDFANVVADRMVEQKDINSNLADEIQHLNHVKEELIVKVELLKKRKQMLKKQLEEARVKNKKLEEKLSHVEEIMRKFICLGIVIISVLVIICLKKENIANKQFRLPLVL</sequence>
<gene>
    <name evidence="3" type="ORF">ACH5RR_000965</name>
</gene>
<evidence type="ECO:0000313" key="4">
    <source>
        <dbReference type="Proteomes" id="UP001630127"/>
    </source>
</evidence>
<evidence type="ECO:0008006" key="5">
    <source>
        <dbReference type="Google" id="ProtNLM"/>
    </source>
</evidence>
<proteinExistence type="predicted"/>
<feature type="transmembrane region" description="Helical" evidence="2">
    <location>
        <begin position="129"/>
        <end position="149"/>
    </location>
</feature>
<organism evidence="3 4">
    <name type="scientific">Cinchona calisaya</name>
    <dbReference type="NCBI Taxonomy" id="153742"/>
    <lineage>
        <taxon>Eukaryota</taxon>
        <taxon>Viridiplantae</taxon>
        <taxon>Streptophyta</taxon>
        <taxon>Embryophyta</taxon>
        <taxon>Tracheophyta</taxon>
        <taxon>Spermatophyta</taxon>
        <taxon>Magnoliopsida</taxon>
        <taxon>eudicotyledons</taxon>
        <taxon>Gunneridae</taxon>
        <taxon>Pentapetalae</taxon>
        <taxon>asterids</taxon>
        <taxon>lamiids</taxon>
        <taxon>Gentianales</taxon>
        <taxon>Rubiaceae</taxon>
        <taxon>Cinchonoideae</taxon>
        <taxon>Cinchoneae</taxon>
        <taxon>Cinchona</taxon>
    </lineage>
</organism>
<evidence type="ECO:0000313" key="3">
    <source>
        <dbReference type="EMBL" id="KAL3537599.1"/>
    </source>
</evidence>
<comment type="caution">
    <text evidence="3">The sequence shown here is derived from an EMBL/GenBank/DDBJ whole genome shotgun (WGS) entry which is preliminary data.</text>
</comment>
<dbReference type="AlphaFoldDB" id="A0ABD3B274"/>